<accession>A0A290QC69</accession>
<gene>
    <name evidence="2" type="ORF">CMV30_12800</name>
</gene>
<reference evidence="2 3" key="1">
    <citation type="submission" date="2017-09" db="EMBL/GenBank/DDBJ databases">
        <title>Complete genome sequence of Verrucomicrobial strain HZ-65, isolated from freshwater.</title>
        <authorList>
            <person name="Choi A."/>
        </authorList>
    </citation>
    <scope>NUCLEOTIDE SEQUENCE [LARGE SCALE GENOMIC DNA]</scope>
    <source>
        <strain evidence="2 3">HZ-65</strain>
    </source>
</reference>
<dbReference type="PROSITE" id="PS51732">
    <property type="entry name" value="ASN_GLN_ASE_3"/>
    <property type="match status" value="1"/>
</dbReference>
<dbReference type="Proteomes" id="UP000217265">
    <property type="component" value="Chromosome"/>
</dbReference>
<organism evidence="2 3">
    <name type="scientific">Nibricoccus aquaticus</name>
    <dbReference type="NCBI Taxonomy" id="2576891"/>
    <lineage>
        <taxon>Bacteria</taxon>
        <taxon>Pseudomonadati</taxon>
        <taxon>Verrucomicrobiota</taxon>
        <taxon>Opitutia</taxon>
        <taxon>Opitutales</taxon>
        <taxon>Opitutaceae</taxon>
        <taxon>Nibricoccus</taxon>
    </lineage>
</organism>
<proteinExistence type="predicted"/>
<keyword evidence="3" id="KW-1185">Reference proteome</keyword>
<evidence type="ECO:0000256" key="1">
    <source>
        <dbReference type="SAM" id="MobiDB-lite"/>
    </source>
</evidence>
<dbReference type="PIRSF" id="PIRSF001220">
    <property type="entry name" value="L-ASNase_gatD"/>
    <property type="match status" value="1"/>
</dbReference>
<evidence type="ECO:0000313" key="2">
    <source>
        <dbReference type="EMBL" id="ATC66124.1"/>
    </source>
</evidence>
<dbReference type="EMBL" id="CP023344">
    <property type="protein sequence ID" value="ATC66124.1"/>
    <property type="molecule type" value="Genomic_DNA"/>
</dbReference>
<dbReference type="InterPro" id="IPR037152">
    <property type="entry name" value="L-asparaginase_N_sf"/>
</dbReference>
<feature type="region of interest" description="Disordered" evidence="1">
    <location>
        <begin position="121"/>
        <end position="140"/>
    </location>
</feature>
<name>A0A290QC69_9BACT</name>
<dbReference type="GO" id="GO:0004067">
    <property type="term" value="F:asparaginase activity"/>
    <property type="evidence" value="ECO:0007669"/>
    <property type="project" value="UniProtKB-UniRule"/>
</dbReference>
<evidence type="ECO:0000313" key="3">
    <source>
        <dbReference type="Proteomes" id="UP000217265"/>
    </source>
</evidence>
<dbReference type="KEGG" id="vbh:CMV30_12800"/>
<evidence type="ECO:0008006" key="4">
    <source>
        <dbReference type="Google" id="ProtNLM"/>
    </source>
</evidence>
<protein>
    <recommendedName>
        <fullName evidence="4">L-asparaginase N-terminal domain-containing protein</fullName>
    </recommendedName>
</protein>
<dbReference type="InterPro" id="IPR036152">
    <property type="entry name" value="Asp/glu_Ase-like_sf"/>
</dbReference>
<sequence length="548" mass="58938">MAVFSGPTATIQNNAPLITSNKAREQYGLPLRKDAYGRTLTDWPRYQRLAAPATIYIEMFTAHPLESQVSELYAAPDGYVNASGEFSKEKKSPSDKPAYAVTLKPEDGLYALPYMGRQSDGSAWESTSTKPGAPFAQSRQTFVPDPSRIFEEIERNGGGIFSKADYDFYRGVPAAGYPKGLPAAKRTDIGEGDIAPEKLGEDFFTYGPYGAAQTRPMLAQAANRMQAALSSGKYAGALWLEGSPTSEGTVYWLNLLVDTPLPISVNSAHRHRGVISADGDGNILDSINYVLSKIWAGPDGKNRLGAVMVQDEMIYSGREIVKGDAHPGGYVATGGYGGILGVMTTGGYITNVPTRKHTWNSEVRVTALPATIDGLLRHDGKFHKVPVAIKDAKGELVPKAIPKVAMLKGDNWYDDAGEPNPAGEKGFTATFDMLLEKYPLAGVVAEGLSPYASLSRSQDMALEKAVLCGLPVVRVARGDAHALVNTNPNNLFIEGSNAIATKARLLLTAALMKYGPLPHAADPEKPTPAEITAIKEKVKLYQALFDTH</sequence>
<dbReference type="AlphaFoldDB" id="A0A290QC69"/>
<dbReference type="SUPFAM" id="SSF53774">
    <property type="entry name" value="Glutaminase/Asparaginase"/>
    <property type="match status" value="1"/>
</dbReference>
<dbReference type="PIRSF" id="PIRSF500176">
    <property type="entry name" value="L_ASNase"/>
    <property type="match status" value="1"/>
</dbReference>
<dbReference type="OrthoDB" id="9788068at2"/>
<dbReference type="Gene3D" id="3.40.50.1170">
    <property type="entry name" value="L-asparaginase, N-terminal domain"/>
    <property type="match status" value="1"/>
</dbReference>
<dbReference type="InterPro" id="IPR006034">
    <property type="entry name" value="Asparaginase/glutaminase-like"/>
</dbReference>
<dbReference type="SMART" id="SM00870">
    <property type="entry name" value="Asparaginase"/>
    <property type="match status" value="1"/>
</dbReference>
<feature type="compositionally biased region" description="Polar residues" evidence="1">
    <location>
        <begin position="121"/>
        <end position="130"/>
    </location>
</feature>